<comment type="caution">
    <text evidence="1">The sequence shown here is derived from an EMBL/GenBank/DDBJ whole genome shotgun (WGS) entry which is preliminary data.</text>
</comment>
<evidence type="ECO:0000313" key="2">
    <source>
        <dbReference type="Proteomes" id="UP000236047"/>
    </source>
</evidence>
<dbReference type="AlphaFoldDB" id="A0A2N8PQR5"/>
<sequence>MHGKSNEKVYVKPGDTVVVQLGWSQHACDMGLADRLMPVRILDRDGYGQLLSIASGLGFGLPNPLGWLSFHQDAGRWYSHDIYERCIVYSALVIPGRFYVYVGGEPRLDLSSLRFEEVRDVARSMQGSGFPDAEVRFVERSRFLPSWWTTSTTVPLDSTVREEFTGSFRFAFIDLPNRPGLFAGRQDLQEG</sequence>
<organism evidence="1 2">
    <name type="scientific">Streptomyces noursei</name>
    <name type="common">Streptomyces albulus</name>
    <dbReference type="NCBI Taxonomy" id="1971"/>
    <lineage>
        <taxon>Bacteria</taxon>
        <taxon>Bacillati</taxon>
        <taxon>Actinomycetota</taxon>
        <taxon>Actinomycetes</taxon>
        <taxon>Kitasatosporales</taxon>
        <taxon>Streptomycetaceae</taxon>
        <taxon>Streptomyces</taxon>
    </lineage>
</organism>
<dbReference type="Proteomes" id="UP000236047">
    <property type="component" value="Unassembled WGS sequence"/>
</dbReference>
<keyword evidence="2" id="KW-1185">Reference proteome</keyword>
<accession>A0A2N8PQR5</accession>
<dbReference type="RefSeq" id="WP_102922261.1">
    <property type="nucleotide sequence ID" value="NZ_LJSN01000001.1"/>
</dbReference>
<evidence type="ECO:0000313" key="1">
    <source>
        <dbReference type="EMBL" id="PNE43372.1"/>
    </source>
</evidence>
<gene>
    <name evidence="1" type="ORF">AOB60_00030</name>
</gene>
<dbReference type="EMBL" id="LJSN01000001">
    <property type="protein sequence ID" value="PNE43372.1"/>
    <property type="molecule type" value="Genomic_DNA"/>
</dbReference>
<protein>
    <submittedName>
        <fullName evidence="1">Uncharacterized protein</fullName>
    </submittedName>
</protein>
<proteinExistence type="predicted"/>
<reference evidence="2" key="1">
    <citation type="submission" date="2015-09" db="EMBL/GenBank/DDBJ databases">
        <authorList>
            <person name="Graham D.E."/>
            <person name="Mahan K.M."/>
            <person name="Klingeman D.M."/>
            <person name="Fida T."/>
            <person name="Giannone R.J."/>
            <person name="Hettich R.L."/>
            <person name="Parry R.J."/>
            <person name="Spain J.C."/>
        </authorList>
    </citation>
    <scope>NUCLEOTIDE SEQUENCE [LARGE SCALE GENOMIC DNA]</scope>
    <source>
        <strain evidence="2">JCM 4701</strain>
    </source>
</reference>
<name>A0A2N8PQR5_STRNR</name>